<name>A0ABQ1KIJ5_9GAMM</name>
<accession>A0ABQ1KIJ5</accession>
<evidence type="ECO:0000313" key="3">
    <source>
        <dbReference type="Proteomes" id="UP000629025"/>
    </source>
</evidence>
<dbReference type="PANTHER" id="PTHR36302:SF1">
    <property type="entry name" value="COPPER CHAPERONE PCU(A)C"/>
    <property type="match status" value="1"/>
</dbReference>
<dbReference type="InterPro" id="IPR058248">
    <property type="entry name" value="Lxx211020-like"/>
</dbReference>
<dbReference type="Proteomes" id="UP000629025">
    <property type="component" value="Unassembled WGS sequence"/>
</dbReference>
<dbReference type="PANTHER" id="PTHR36302">
    <property type="entry name" value="BLR7088 PROTEIN"/>
    <property type="match status" value="1"/>
</dbReference>
<dbReference type="EMBL" id="BMIJ01000004">
    <property type="protein sequence ID" value="GGB95659.1"/>
    <property type="molecule type" value="Genomic_DNA"/>
</dbReference>
<dbReference type="RefSeq" id="WP_229680716.1">
    <property type="nucleotide sequence ID" value="NZ_BMIJ01000004.1"/>
</dbReference>
<feature type="chain" id="PRO_5046219064" evidence="1">
    <location>
        <begin position="21"/>
        <end position="153"/>
    </location>
</feature>
<dbReference type="Gene3D" id="2.60.40.1890">
    <property type="entry name" value="PCu(A)C copper chaperone"/>
    <property type="match status" value="1"/>
</dbReference>
<keyword evidence="3" id="KW-1185">Reference proteome</keyword>
<evidence type="ECO:0000313" key="2">
    <source>
        <dbReference type="EMBL" id="GGB95659.1"/>
    </source>
</evidence>
<proteinExistence type="predicted"/>
<feature type="signal peptide" evidence="1">
    <location>
        <begin position="1"/>
        <end position="20"/>
    </location>
</feature>
<evidence type="ECO:0000256" key="1">
    <source>
        <dbReference type="SAM" id="SignalP"/>
    </source>
</evidence>
<comment type="caution">
    <text evidence="2">The sequence shown here is derived from an EMBL/GenBank/DDBJ whole genome shotgun (WGS) entry which is preliminary data.</text>
</comment>
<dbReference type="InterPro" id="IPR007410">
    <property type="entry name" value="LpqE-like"/>
</dbReference>
<keyword evidence="1" id="KW-0732">Signal</keyword>
<organism evidence="2 3">
    <name type="scientific">Marinobacterium zhoushanense</name>
    <dbReference type="NCBI Taxonomy" id="1679163"/>
    <lineage>
        <taxon>Bacteria</taxon>
        <taxon>Pseudomonadati</taxon>
        <taxon>Pseudomonadota</taxon>
        <taxon>Gammaproteobacteria</taxon>
        <taxon>Oceanospirillales</taxon>
        <taxon>Oceanospirillaceae</taxon>
        <taxon>Marinobacterium</taxon>
    </lineage>
</organism>
<protein>
    <submittedName>
        <fullName evidence="2">Transporter</fullName>
    </submittedName>
</protein>
<dbReference type="InterPro" id="IPR036182">
    <property type="entry name" value="PCuAC_sf"/>
</dbReference>
<dbReference type="SUPFAM" id="SSF110087">
    <property type="entry name" value="DR1885-like metal-binding protein"/>
    <property type="match status" value="1"/>
</dbReference>
<sequence>MMKALTSLLLSAALSTPLWAADVQVSDPYARAVAPGQPNSAAFMQLENRSDKAISLTGAASGVAQSVELHAHIEDQGVMRMRRIDAIDLAPHQQVSLQPGGLHVMLIGLNRTLAVGEELALTLSFSDGSQQTLSLPVRPIMPMGNMSQHQHQN</sequence>
<dbReference type="Pfam" id="PF04314">
    <property type="entry name" value="PCuAC"/>
    <property type="match status" value="1"/>
</dbReference>
<gene>
    <name evidence="2" type="ORF">GCM10011352_22190</name>
</gene>
<reference evidence="3" key="1">
    <citation type="journal article" date="2019" name="Int. J. Syst. Evol. Microbiol.">
        <title>The Global Catalogue of Microorganisms (GCM) 10K type strain sequencing project: providing services to taxonomists for standard genome sequencing and annotation.</title>
        <authorList>
            <consortium name="The Broad Institute Genomics Platform"/>
            <consortium name="The Broad Institute Genome Sequencing Center for Infectious Disease"/>
            <person name="Wu L."/>
            <person name="Ma J."/>
        </authorList>
    </citation>
    <scope>NUCLEOTIDE SEQUENCE [LARGE SCALE GENOMIC DNA]</scope>
    <source>
        <strain evidence="3">CGMCC 1.15341</strain>
    </source>
</reference>